<proteinExistence type="predicted"/>
<dbReference type="EMBL" id="MK514282">
    <property type="protein sequence ID" value="QBP07442.1"/>
    <property type="molecule type" value="Genomic_DNA"/>
</dbReference>
<keyword evidence="2" id="KW-1185">Reference proteome</keyword>
<name>A0A482IGI1_9CAUD</name>
<evidence type="ECO:0000313" key="2">
    <source>
        <dbReference type="Proteomes" id="UP000295398"/>
    </source>
</evidence>
<evidence type="ECO:0000313" key="1">
    <source>
        <dbReference type="EMBL" id="QBP07442.1"/>
    </source>
</evidence>
<dbReference type="Proteomes" id="UP000295398">
    <property type="component" value="Segment"/>
</dbReference>
<protein>
    <submittedName>
        <fullName evidence="1">Uncharacterized protein</fullName>
    </submittedName>
</protein>
<gene>
    <name evidence="1" type="ORF">DERBICUS_16</name>
</gene>
<sequence length="211" mass="24500">MQVNQRLKMSKYNIVIVGPVYQDHGIIDYLQDSEPFMELMENWQRQLQVCLVNLSKENLEAIVPGEGEFYEELASRISNSILQQYNFVVPLDIRIRLHDFMKTVSDEYRAWEFDQGISSDVREDDYTEGLRIIHGLHKNSAGHAEDAGLLSVYFADRVARGVAQSIHEGYKDPLAFFMKRHQKDFKGGLMRLTFSDKSRLVKFQLSLTMED</sequence>
<reference evidence="1 2" key="1">
    <citation type="submission" date="2019-02" db="EMBL/GenBank/DDBJ databases">
        <authorList>
            <person name="Webb C.J."/>
            <person name="Sharma R."/>
            <person name="Berg J.A."/>
            <person name="Payne A.M."/>
            <person name="Fajardo C.P."/>
            <person name="Breakwell D.P."/>
            <person name="Hope S."/>
            <person name="Grose J.H."/>
        </authorList>
    </citation>
    <scope>NUCLEOTIDE SEQUENCE [LARGE SCALE GENOMIC DNA]</scope>
</reference>
<accession>A0A482IGI1</accession>
<organism evidence="1 2">
    <name type="scientific">Erwinia phage Derbicus</name>
    <dbReference type="NCBI Taxonomy" id="2530027"/>
    <lineage>
        <taxon>Viruses</taxon>
        <taxon>Duplodnaviria</taxon>
        <taxon>Heunggongvirae</taxon>
        <taxon>Uroviricota</taxon>
        <taxon>Caudoviricetes</taxon>
        <taxon>Chimalliviridae</taxon>
        <taxon>Derbicusvirus</taxon>
        <taxon>Derbicusvirus derbicus</taxon>
    </lineage>
</organism>